<sequence>MDAKGTEESIFGSDDRWIRVVGGGVGRRARKERIGGGKRTSLEGTSKERGSEEASCVWSSFSSGGLLFGGV</sequence>
<organism evidence="2 3">
    <name type="scientific">Globodera rostochiensis</name>
    <name type="common">Golden nematode worm</name>
    <name type="synonym">Heterodera rostochiensis</name>
    <dbReference type="NCBI Taxonomy" id="31243"/>
    <lineage>
        <taxon>Eukaryota</taxon>
        <taxon>Metazoa</taxon>
        <taxon>Ecdysozoa</taxon>
        <taxon>Nematoda</taxon>
        <taxon>Chromadorea</taxon>
        <taxon>Rhabditida</taxon>
        <taxon>Tylenchina</taxon>
        <taxon>Tylenchomorpha</taxon>
        <taxon>Tylenchoidea</taxon>
        <taxon>Heteroderidae</taxon>
        <taxon>Heteroderinae</taxon>
        <taxon>Globodera</taxon>
    </lineage>
</organism>
<name>A0A914H460_GLORO</name>
<evidence type="ECO:0000313" key="2">
    <source>
        <dbReference type="Proteomes" id="UP000887572"/>
    </source>
</evidence>
<evidence type="ECO:0000256" key="1">
    <source>
        <dbReference type="SAM" id="MobiDB-lite"/>
    </source>
</evidence>
<dbReference type="WBParaSite" id="Gr19_v10_g13475.t1">
    <property type="protein sequence ID" value="Gr19_v10_g13475.t1"/>
    <property type="gene ID" value="Gr19_v10_g13475"/>
</dbReference>
<reference evidence="3" key="1">
    <citation type="submission" date="2022-11" db="UniProtKB">
        <authorList>
            <consortium name="WormBaseParasite"/>
        </authorList>
    </citation>
    <scope>IDENTIFICATION</scope>
</reference>
<dbReference type="Proteomes" id="UP000887572">
    <property type="component" value="Unplaced"/>
</dbReference>
<keyword evidence="2" id="KW-1185">Reference proteome</keyword>
<dbReference type="AlphaFoldDB" id="A0A914H460"/>
<protein>
    <submittedName>
        <fullName evidence="3">Uncharacterized protein</fullName>
    </submittedName>
</protein>
<evidence type="ECO:0000313" key="3">
    <source>
        <dbReference type="WBParaSite" id="Gr19_v10_g13475.t1"/>
    </source>
</evidence>
<proteinExistence type="predicted"/>
<feature type="region of interest" description="Disordered" evidence="1">
    <location>
        <begin position="29"/>
        <end position="54"/>
    </location>
</feature>
<accession>A0A914H460</accession>